<keyword evidence="2 5" id="KW-0479">Metal-binding</keyword>
<feature type="binding site" evidence="5">
    <location>
        <position position="88"/>
    </location>
    <ligand>
        <name>Mg(2+)</name>
        <dbReference type="ChEBI" id="CHEBI:18420"/>
        <label>1</label>
        <note>catalytic</note>
    </ligand>
</feature>
<evidence type="ECO:0000256" key="2">
    <source>
        <dbReference type="ARBA" id="ARBA00022723"/>
    </source>
</evidence>
<organism evidence="6 7">
    <name type="scientific">Rhodovastum atsumiense</name>
    <dbReference type="NCBI Taxonomy" id="504468"/>
    <lineage>
        <taxon>Bacteria</taxon>
        <taxon>Pseudomonadati</taxon>
        <taxon>Pseudomonadota</taxon>
        <taxon>Alphaproteobacteria</taxon>
        <taxon>Acetobacterales</taxon>
        <taxon>Acetobacteraceae</taxon>
        <taxon>Rhodovastum</taxon>
    </lineage>
</organism>
<keyword evidence="7" id="KW-1185">Reference proteome</keyword>
<dbReference type="RefSeq" id="WP_150039756.1">
    <property type="nucleotide sequence ID" value="NZ_OW485601.1"/>
</dbReference>
<reference evidence="6 7" key="1">
    <citation type="submission" date="2019-09" db="EMBL/GenBank/DDBJ databases">
        <title>Genome sequence of Rhodovastum atsumiense, a diverse member of the Acetobacteraceae family of non-sulfur purple photosynthetic bacteria.</title>
        <authorList>
            <person name="Meyer T."/>
            <person name="Kyndt J."/>
        </authorList>
    </citation>
    <scope>NUCLEOTIDE SEQUENCE [LARGE SCALE GENOMIC DNA]</scope>
    <source>
        <strain evidence="6 7">DSM 21279</strain>
    </source>
</reference>
<comment type="cofactor">
    <cofactor evidence="5">
        <name>Mg(2+)</name>
        <dbReference type="ChEBI" id="CHEBI:18420"/>
    </cofactor>
</comment>
<dbReference type="PANTHER" id="PTHR20854">
    <property type="entry name" value="INOSITOL MONOPHOSPHATASE"/>
    <property type="match status" value="1"/>
</dbReference>
<dbReference type="AlphaFoldDB" id="A0A5M6IY26"/>
<comment type="caution">
    <text evidence="6">The sequence shown here is derived from an EMBL/GenBank/DDBJ whole genome shotgun (WGS) entry which is preliminary data.</text>
</comment>
<dbReference type="InterPro" id="IPR020583">
    <property type="entry name" value="Inositol_monoP_metal-BS"/>
</dbReference>
<evidence type="ECO:0000256" key="3">
    <source>
        <dbReference type="ARBA" id="ARBA00022801"/>
    </source>
</evidence>
<dbReference type="Gene3D" id="3.40.190.80">
    <property type="match status" value="1"/>
</dbReference>
<comment type="similarity">
    <text evidence="1">Belongs to the inositol monophosphatase superfamily.</text>
</comment>
<feature type="binding site" evidence="5">
    <location>
        <position position="86"/>
    </location>
    <ligand>
        <name>Mg(2+)</name>
        <dbReference type="ChEBI" id="CHEBI:18420"/>
        <label>1</label>
        <note>catalytic</note>
    </ligand>
</feature>
<evidence type="ECO:0000256" key="5">
    <source>
        <dbReference type="PIRSR" id="PIRSR600760-2"/>
    </source>
</evidence>
<evidence type="ECO:0000256" key="4">
    <source>
        <dbReference type="ARBA" id="ARBA00022842"/>
    </source>
</evidence>
<dbReference type="EMBL" id="VWPK01000007">
    <property type="protein sequence ID" value="KAA5613256.1"/>
    <property type="molecule type" value="Genomic_DNA"/>
</dbReference>
<sequence>MTALERRLDTAIRIAEQAAALALSMRPPPGAATAATLKSAQNWLTEADGATEAFVAKALAEAFPEDGFQGEETGKGREGRLRWVLDPIDGTSNFARGADRWCVSLGLIEDHTALLGVLVAPALRETFAARQGNGATLNGRPIRAAATTELTRAMIECGWSPRRPNDRYWKLVSDVMGAGAMMRSGGSGAMGLADVAAGRLDAYVELHINLWDVAAVLAILAEAGAHVSPFLEGDGMERGNKIIAAAPGIAGELAGVVGFESWKV</sequence>
<dbReference type="Proteomes" id="UP000325255">
    <property type="component" value="Unassembled WGS sequence"/>
</dbReference>
<dbReference type="Gene3D" id="3.30.540.10">
    <property type="entry name" value="Fructose-1,6-Bisphosphatase, subunit A, domain 1"/>
    <property type="match status" value="1"/>
</dbReference>
<protein>
    <submittedName>
        <fullName evidence="6">Inositol monophosphatase</fullName>
    </submittedName>
</protein>
<feature type="binding site" evidence="5">
    <location>
        <position position="71"/>
    </location>
    <ligand>
        <name>Mg(2+)</name>
        <dbReference type="ChEBI" id="CHEBI:18420"/>
        <label>1</label>
        <note>catalytic</note>
    </ligand>
</feature>
<dbReference type="PROSITE" id="PS00630">
    <property type="entry name" value="IMP_2"/>
    <property type="match status" value="1"/>
</dbReference>
<dbReference type="OrthoDB" id="9785695at2"/>
<evidence type="ECO:0000256" key="1">
    <source>
        <dbReference type="ARBA" id="ARBA00009759"/>
    </source>
</evidence>
<keyword evidence="3" id="KW-0378">Hydrolase</keyword>
<name>A0A5M6IY26_9PROT</name>
<keyword evidence="4 5" id="KW-0460">Magnesium</keyword>
<accession>A0A5M6IY26</accession>
<dbReference type="PROSITE" id="PS00629">
    <property type="entry name" value="IMP_1"/>
    <property type="match status" value="1"/>
</dbReference>
<dbReference type="SUPFAM" id="SSF56655">
    <property type="entry name" value="Carbohydrate phosphatase"/>
    <property type="match status" value="1"/>
</dbReference>
<dbReference type="PRINTS" id="PR00377">
    <property type="entry name" value="IMPHPHTASES"/>
</dbReference>
<feature type="binding site" evidence="5">
    <location>
        <position position="212"/>
    </location>
    <ligand>
        <name>Mg(2+)</name>
        <dbReference type="ChEBI" id="CHEBI:18420"/>
        <label>1</label>
        <note>catalytic</note>
    </ligand>
</feature>
<dbReference type="GO" id="GO:0046854">
    <property type="term" value="P:phosphatidylinositol phosphate biosynthetic process"/>
    <property type="evidence" value="ECO:0007669"/>
    <property type="project" value="InterPro"/>
</dbReference>
<dbReference type="GO" id="GO:0046872">
    <property type="term" value="F:metal ion binding"/>
    <property type="evidence" value="ECO:0007669"/>
    <property type="project" value="UniProtKB-KW"/>
</dbReference>
<dbReference type="InterPro" id="IPR000760">
    <property type="entry name" value="Inositol_monophosphatase-like"/>
</dbReference>
<dbReference type="PANTHER" id="PTHR20854:SF4">
    <property type="entry name" value="INOSITOL-1-MONOPHOSPHATASE-RELATED"/>
    <property type="match status" value="1"/>
</dbReference>
<dbReference type="GO" id="GO:0007165">
    <property type="term" value="P:signal transduction"/>
    <property type="evidence" value="ECO:0007669"/>
    <property type="project" value="TreeGrafter"/>
</dbReference>
<dbReference type="Pfam" id="PF00459">
    <property type="entry name" value="Inositol_P"/>
    <property type="match status" value="1"/>
</dbReference>
<dbReference type="InterPro" id="IPR020550">
    <property type="entry name" value="Inositol_monophosphatase_CS"/>
</dbReference>
<dbReference type="GO" id="GO:0008934">
    <property type="term" value="F:inositol monophosphate 1-phosphatase activity"/>
    <property type="evidence" value="ECO:0007669"/>
    <property type="project" value="TreeGrafter"/>
</dbReference>
<evidence type="ECO:0000313" key="7">
    <source>
        <dbReference type="Proteomes" id="UP000325255"/>
    </source>
</evidence>
<evidence type="ECO:0000313" key="6">
    <source>
        <dbReference type="EMBL" id="KAA5613256.1"/>
    </source>
</evidence>
<dbReference type="GO" id="GO:0006020">
    <property type="term" value="P:inositol metabolic process"/>
    <property type="evidence" value="ECO:0007669"/>
    <property type="project" value="TreeGrafter"/>
</dbReference>
<feature type="binding site" evidence="5">
    <location>
        <position position="89"/>
    </location>
    <ligand>
        <name>Mg(2+)</name>
        <dbReference type="ChEBI" id="CHEBI:18420"/>
        <label>1</label>
        <note>catalytic</note>
    </ligand>
</feature>
<gene>
    <name evidence="6" type="ORF">F1189_06070</name>
</gene>
<proteinExistence type="inferred from homology"/>